<accession>A0A484HHF1</accession>
<dbReference type="PANTHER" id="PTHR35272:SF3">
    <property type="entry name" value="THIOL:DISULFIDE INTERCHANGE PROTEIN DSBC"/>
    <property type="match status" value="1"/>
</dbReference>
<keyword evidence="1" id="KW-0732">Signal</keyword>
<dbReference type="EMBL" id="CAACVI010000034">
    <property type="protein sequence ID" value="VEN74699.1"/>
    <property type="molecule type" value="Genomic_DNA"/>
</dbReference>
<dbReference type="InterPro" id="IPR036249">
    <property type="entry name" value="Thioredoxin-like_sf"/>
</dbReference>
<feature type="signal peptide" evidence="1">
    <location>
        <begin position="1"/>
        <end position="24"/>
    </location>
</feature>
<proteinExistence type="predicted"/>
<reference evidence="2" key="1">
    <citation type="submission" date="2019-01" db="EMBL/GenBank/DDBJ databases">
        <authorList>
            <consortium name="Genoscope - CEA"/>
            <person name="William W."/>
        </authorList>
    </citation>
    <scope>NUCLEOTIDE SEQUENCE</scope>
    <source>
        <strain evidence="2">CR-1</strain>
    </source>
</reference>
<feature type="chain" id="PRO_5019714254" description="Thioredoxin-like fold domain-containing protein" evidence="1">
    <location>
        <begin position="25"/>
        <end position="314"/>
    </location>
</feature>
<evidence type="ECO:0008006" key="3">
    <source>
        <dbReference type="Google" id="ProtNLM"/>
    </source>
</evidence>
<dbReference type="InterPro" id="IPR051470">
    <property type="entry name" value="Thiol:disulfide_interchange"/>
</dbReference>
<sequence>MKKAGLLCLPLLCLLLMCSFPAAAAENPTLDEARLKLNVFKMIQKVSEADQTPLKGLSPESIQVESLIPIQAGEIVLFAVKIRIPQASGRIPPELVFVTDAAGSLQFPDIRRLDSGQSLVSPAIRRLSGKKTPPAPKPVKIPPDMGTLFFKGTGAHEIVMVSDPFCRFCGKAYAYLMTRKAAIKTIRLAHFPLPMHPGAAEACWAIKHAEKKGMAAPVIDFAYSALKPSREEMEQGLEKTRLGVCEKIARKFPDLADGMDPRAFCDYLKKNHQAGVESERKALAGLGIQSVPQISINGETIRGFKPSEMDRLLK</sequence>
<organism evidence="2">
    <name type="scientific">uncultured Desulfobacteraceae bacterium</name>
    <dbReference type="NCBI Taxonomy" id="218296"/>
    <lineage>
        <taxon>Bacteria</taxon>
        <taxon>Pseudomonadati</taxon>
        <taxon>Thermodesulfobacteriota</taxon>
        <taxon>Desulfobacteria</taxon>
        <taxon>Desulfobacterales</taxon>
        <taxon>Desulfobacteraceae</taxon>
        <taxon>environmental samples</taxon>
    </lineage>
</organism>
<evidence type="ECO:0000313" key="2">
    <source>
        <dbReference type="EMBL" id="VEN74699.1"/>
    </source>
</evidence>
<dbReference type="AlphaFoldDB" id="A0A484HHF1"/>
<gene>
    <name evidence="2" type="ORF">EPICR_40286</name>
</gene>
<dbReference type="Gene3D" id="3.40.30.10">
    <property type="entry name" value="Glutaredoxin"/>
    <property type="match status" value="1"/>
</dbReference>
<name>A0A484HHF1_9BACT</name>
<evidence type="ECO:0000256" key="1">
    <source>
        <dbReference type="SAM" id="SignalP"/>
    </source>
</evidence>
<dbReference type="SUPFAM" id="SSF52833">
    <property type="entry name" value="Thioredoxin-like"/>
    <property type="match status" value="1"/>
</dbReference>
<dbReference type="PANTHER" id="PTHR35272">
    <property type="entry name" value="THIOL:DISULFIDE INTERCHANGE PROTEIN DSBC-RELATED"/>
    <property type="match status" value="1"/>
</dbReference>
<protein>
    <recommendedName>
        <fullName evidence="3">Thioredoxin-like fold domain-containing protein</fullName>
    </recommendedName>
</protein>